<dbReference type="PANTHER" id="PTHR33710:SF77">
    <property type="entry name" value="DNASE I-LIKE SUPERFAMILY PROTEIN"/>
    <property type="match status" value="1"/>
</dbReference>
<reference evidence="1" key="1">
    <citation type="journal article" date="2014" name="Nat. Commun.">
        <title>The emerging biofuel crop Camelina sativa retains a highly undifferentiated hexaploid genome structure.</title>
        <authorList>
            <person name="Kagale S."/>
            <person name="Koh C."/>
            <person name="Nixon J."/>
            <person name="Bollina V."/>
            <person name="Clarke W.E."/>
            <person name="Tuteja R."/>
            <person name="Spillane C."/>
            <person name="Robinson S.J."/>
            <person name="Links M.G."/>
            <person name="Clarke C."/>
            <person name="Higgins E.E."/>
            <person name="Huebert T."/>
            <person name="Sharpe A.G."/>
            <person name="Parkin I.A."/>
        </authorList>
    </citation>
    <scope>NUCLEOTIDE SEQUENCE [LARGE SCALE GENOMIC DNA]</scope>
    <source>
        <strain evidence="1">cv. DH55</strain>
    </source>
</reference>
<dbReference type="Proteomes" id="UP000694864">
    <property type="component" value="Chromosome 17"/>
</dbReference>
<organism evidence="1 2">
    <name type="scientific">Camelina sativa</name>
    <name type="common">False flax</name>
    <name type="synonym">Myagrum sativum</name>
    <dbReference type="NCBI Taxonomy" id="90675"/>
    <lineage>
        <taxon>Eukaryota</taxon>
        <taxon>Viridiplantae</taxon>
        <taxon>Streptophyta</taxon>
        <taxon>Embryophyta</taxon>
        <taxon>Tracheophyta</taxon>
        <taxon>Spermatophyta</taxon>
        <taxon>Magnoliopsida</taxon>
        <taxon>eudicotyledons</taxon>
        <taxon>Gunneridae</taxon>
        <taxon>Pentapetalae</taxon>
        <taxon>rosids</taxon>
        <taxon>malvids</taxon>
        <taxon>Brassicales</taxon>
        <taxon>Brassicaceae</taxon>
        <taxon>Camelineae</taxon>
        <taxon>Camelina</taxon>
    </lineage>
</organism>
<dbReference type="SUPFAM" id="SSF56219">
    <property type="entry name" value="DNase I-like"/>
    <property type="match status" value="1"/>
</dbReference>
<dbReference type="RefSeq" id="XP_019095265.1">
    <property type="nucleotide sequence ID" value="XM_019239720.1"/>
</dbReference>
<keyword evidence="1" id="KW-1185">Reference proteome</keyword>
<gene>
    <name evidence="2" type="primary">LOC104757403</name>
</gene>
<dbReference type="Gene3D" id="3.60.10.10">
    <property type="entry name" value="Endonuclease/exonuclease/phosphatase"/>
    <property type="match status" value="1"/>
</dbReference>
<evidence type="ECO:0000313" key="1">
    <source>
        <dbReference type="Proteomes" id="UP000694864"/>
    </source>
</evidence>
<sequence length="237" mass="27239">MVVGDFNQILSANEHFSVLPHPLPLTGMSEFSQCLMKNDLSDLPSRGAFYTWTNNQPDDPVLRKLDRVLVNDHWRDTFPEAIATYDSPGDSDHSPALVYTSAHIQKNKNSFKYFSLLSTHPRFKEIISAAWSEQTGVGSGLFTFAQKMKNVKASCKQLNREGFGNLQQRIKESLEQLESIQAEMMRTPTDSLFREEFVARQTWNFFAKALESFYREKSRVGWPRLWLHFLTRGSVGH</sequence>
<dbReference type="GeneID" id="104757403"/>
<evidence type="ECO:0000313" key="2">
    <source>
        <dbReference type="RefSeq" id="XP_019095265.1"/>
    </source>
</evidence>
<proteinExistence type="predicted"/>
<name>A0ABM1R8C7_CAMSA</name>
<protein>
    <submittedName>
        <fullName evidence="2">Uncharacterized protein LOC104757403</fullName>
    </submittedName>
</protein>
<dbReference type="InterPro" id="IPR036691">
    <property type="entry name" value="Endo/exonu/phosph_ase_sf"/>
</dbReference>
<dbReference type="PANTHER" id="PTHR33710">
    <property type="entry name" value="BNAC02G09200D PROTEIN"/>
    <property type="match status" value="1"/>
</dbReference>
<accession>A0ABM1R8C7</accession>
<reference evidence="2" key="2">
    <citation type="submission" date="2025-08" db="UniProtKB">
        <authorList>
            <consortium name="RefSeq"/>
        </authorList>
    </citation>
    <scope>IDENTIFICATION</scope>
    <source>
        <tissue evidence="2">Leaf</tissue>
    </source>
</reference>